<evidence type="ECO:0000313" key="1">
    <source>
        <dbReference type="EMBL" id="MBK9984420.1"/>
    </source>
</evidence>
<dbReference type="SUPFAM" id="SSF69304">
    <property type="entry name" value="Tricorn protease N-terminal domain"/>
    <property type="match status" value="1"/>
</dbReference>
<evidence type="ECO:0000313" key="2">
    <source>
        <dbReference type="Proteomes" id="UP000808337"/>
    </source>
</evidence>
<accession>A0A9D7SW90</accession>
<gene>
    <name evidence="1" type="ORF">IPP15_18975</name>
</gene>
<dbReference type="Gene3D" id="2.120.10.30">
    <property type="entry name" value="TolB, C-terminal domain"/>
    <property type="match status" value="1"/>
</dbReference>
<comment type="caution">
    <text evidence="1">The sequence shown here is derived from an EMBL/GenBank/DDBJ whole genome shotgun (WGS) entry which is preliminary data.</text>
</comment>
<proteinExistence type="predicted"/>
<dbReference type="InterPro" id="IPR011042">
    <property type="entry name" value="6-blade_b-propeller_TolB-like"/>
</dbReference>
<organism evidence="1 2">
    <name type="scientific">Candidatus Opimibacter skivensis</name>
    <dbReference type="NCBI Taxonomy" id="2982028"/>
    <lineage>
        <taxon>Bacteria</taxon>
        <taxon>Pseudomonadati</taxon>
        <taxon>Bacteroidota</taxon>
        <taxon>Saprospiria</taxon>
        <taxon>Saprospirales</taxon>
        <taxon>Saprospiraceae</taxon>
        <taxon>Candidatus Opimibacter</taxon>
    </lineage>
</organism>
<dbReference type="Proteomes" id="UP000808337">
    <property type="component" value="Unassembled WGS sequence"/>
</dbReference>
<reference evidence="1 2" key="1">
    <citation type="submission" date="2020-10" db="EMBL/GenBank/DDBJ databases">
        <title>Connecting structure to function with the recovery of over 1000 high-quality activated sludge metagenome-assembled genomes encoding full-length rRNA genes using long-read sequencing.</title>
        <authorList>
            <person name="Singleton C.M."/>
            <person name="Petriglieri F."/>
            <person name="Kristensen J.M."/>
            <person name="Kirkegaard R.H."/>
            <person name="Michaelsen T.Y."/>
            <person name="Andersen M.H."/>
            <person name="Karst S.M."/>
            <person name="Dueholm M.S."/>
            <person name="Nielsen P.H."/>
            <person name="Albertsen M."/>
        </authorList>
    </citation>
    <scope>NUCLEOTIDE SEQUENCE [LARGE SCALE GENOMIC DNA]</scope>
    <source>
        <strain evidence="1">Ribe_18-Q3-R11-54_MAXAC.273</strain>
    </source>
</reference>
<dbReference type="AlphaFoldDB" id="A0A9D7SW90"/>
<dbReference type="EMBL" id="JADKGY010000029">
    <property type="protein sequence ID" value="MBK9984420.1"/>
    <property type="molecule type" value="Genomic_DNA"/>
</dbReference>
<protein>
    <submittedName>
        <fullName evidence="1">Uncharacterized protein</fullName>
    </submittedName>
</protein>
<sequence length="268" mass="30592">MFSLHQNADGHNHVFSPKFLSNFNKGGYTYQPSFTQGGDLLVSVRKSGENQNDIWLLSPSEKKIKRLTNTKSSEFYPRMNDGGLFISYIKKEQQETIDQQVFRVELKSQKVQSMTKDIHDVGNYAWISSHELGLYRMDNSLTYLETNENKSKRITTSVGKSISTDKSGRIMYVHKFDQDYYYLKKYFPSSSQVDVITVTPGKAEDFSIAPDGTIFMSKDHMLYSMNPSFQNTWNEVADLSLYDIKFITGLCISADGLQLALVATKEKP</sequence>
<name>A0A9D7SW90_9BACT</name>